<dbReference type="Pfam" id="PF03976">
    <property type="entry name" value="PPK2"/>
    <property type="match status" value="1"/>
</dbReference>
<evidence type="ECO:0000256" key="1">
    <source>
        <dbReference type="ARBA" id="ARBA00009924"/>
    </source>
</evidence>
<name>A0A918NZ43_9NEIS</name>
<dbReference type="AlphaFoldDB" id="A0A918NZ43"/>
<organism evidence="7 8">
    <name type="scientific">Paludibacterium paludis</name>
    <dbReference type="NCBI Taxonomy" id="1225769"/>
    <lineage>
        <taxon>Bacteria</taxon>
        <taxon>Pseudomonadati</taxon>
        <taxon>Pseudomonadota</taxon>
        <taxon>Betaproteobacteria</taxon>
        <taxon>Neisseriales</taxon>
        <taxon>Chromobacteriaceae</taxon>
        <taxon>Paludibacterium</taxon>
    </lineage>
</organism>
<accession>A0A918NZ43</accession>
<evidence type="ECO:0000313" key="7">
    <source>
        <dbReference type="EMBL" id="GGY06148.1"/>
    </source>
</evidence>
<proteinExistence type="inferred from homology"/>
<sequence length="338" mass="38826">MTHPSDDDRIPSPSVHDAPDGAEPPPAAGRKSRARAARAKAAKEIEAVSHEPVALHVANAPRGTSEDSTTAPLPASYPYRSRLRRPDYERMKAPLQIELLKVQNWVKETGQRIVVLFEGRDAAGKGGTIKRFMEHLNPRGARVIALEKPSEAELGQWYFQRYIQHFPTAGEMVFFDRSWYNRAGVERVMGFCNPTEYLEFMRQAPELERMLTNSGIRLFKYWFSVSREEQLRRFISRRDDPLKHWKLSPIDIQSLDKWDDYTAAKKAMFFHTDTADAPWTVIKSDDKKRARLNCIRHFLHQLPYPDKDERLIGPADALLVGAPARMLNADETIIDRFE</sequence>
<feature type="region of interest" description="Disordered" evidence="5">
    <location>
        <begin position="1"/>
        <end position="54"/>
    </location>
</feature>
<dbReference type="GO" id="GO:0008976">
    <property type="term" value="F:polyphosphate kinase activity"/>
    <property type="evidence" value="ECO:0007669"/>
    <property type="project" value="UniProtKB-UniRule"/>
</dbReference>
<keyword evidence="8" id="KW-1185">Reference proteome</keyword>
<dbReference type="InterPro" id="IPR022488">
    <property type="entry name" value="PPK2-related"/>
</dbReference>
<feature type="compositionally biased region" description="Basic and acidic residues" evidence="5">
    <location>
        <begin position="1"/>
        <end position="10"/>
    </location>
</feature>
<reference evidence="7" key="1">
    <citation type="journal article" date="2014" name="Int. J. Syst. Evol. Microbiol.">
        <title>Complete genome sequence of Corynebacterium casei LMG S-19264T (=DSM 44701T), isolated from a smear-ripened cheese.</title>
        <authorList>
            <consortium name="US DOE Joint Genome Institute (JGI-PGF)"/>
            <person name="Walter F."/>
            <person name="Albersmeier A."/>
            <person name="Kalinowski J."/>
            <person name="Ruckert C."/>
        </authorList>
    </citation>
    <scope>NUCLEOTIDE SEQUENCE</scope>
    <source>
        <strain evidence="7">KCTC 32182</strain>
    </source>
</reference>
<feature type="region of interest" description="Disordered" evidence="5">
    <location>
        <begin position="59"/>
        <end position="78"/>
    </location>
</feature>
<evidence type="ECO:0000256" key="5">
    <source>
        <dbReference type="SAM" id="MobiDB-lite"/>
    </source>
</evidence>
<dbReference type="PANTHER" id="PTHR34383">
    <property type="entry name" value="POLYPHOSPHATE:AMP PHOSPHOTRANSFERASE-RELATED"/>
    <property type="match status" value="1"/>
</dbReference>
<evidence type="ECO:0000259" key="6">
    <source>
        <dbReference type="Pfam" id="PF03976"/>
    </source>
</evidence>
<dbReference type="InterPro" id="IPR022486">
    <property type="entry name" value="PPK2_PA0141"/>
</dbReference>
<evidence type="ECO:0000256" key="4">
    <source>
        <dbReference type="RuleBase" id="RU369062"/>
    </source>
</evidence>
<feature type="compositionally biased region" description="Basic residues" evidence="5">
    <location>
        <begin position="30"/>
        <end position="40"/>
    </location>
</feature>
<dbReference type="InterPro" id="IPR027417">
    <property type="entry name" value="P-loop_NTPase"/>
</dbReference>
<keyword evidence="3 4" id="KW-0418">Kinase</keyword>
<comment type="similarity">
    <text evidence="1 4">Belongs to the polyphosphate kinase 2 (PPK2) family. Class I subfamily.</text>
</comment>
<dbReference type="PANTHER" id="PTHR34383:SF1">
    <property type="entry name" value="ADP-POLYPHOSPHATE PHOSPHOTRANSFERASE"/>
    <property type="match status" value="1"/>
</dbReference>
<comment type="caution">
    <text evidence="7">The sequence shown here is derived from an EMBL/GenBank/DDBJ whole genome shotgun (WGS) entry which is preliminary data.</text>
</comment>
<comment type="function">
    <text evidence="4">Uses inorganic polyphosphate (polyP) as a donor to convert GDP to GTP or ADP to ATP.</text>
</comment>
<keyword evidence="2 4" id="KW-0808">Transferase</keyword>
<evidence type="ECO:0000256" key="2">
    <source>
        <dbReference type="ARBA" id="ARBA00022679"/>
    </source>
</evidence>
<protein>
    <recommendedName>
        <fullName evidence="4">ADP/GDP-polyphosphate phosphotransferase</fullName>
        <ecNumber evidence="4">2.7.4.-</ecNumber>
    </recommendedName>
    <alternativeName>
        <fullName evidence="4">Polyphosphate kinase PPK2</fullName>
    </alternativeName>
</protein>
<dbReference type="EMBL" id="BMYX01000002">
    <property type="protein sequence ID" value="GGY06148.1"/>
    <property type="molecule type" value="Genomic_DNA"/>
</dbReference>
<dbReference type="NCBIfam" id="TIGR03707">
    <property type="entry name" value="PPK2_P_aer"/>
    <property type="match status" value="1"/>
</dbReference>
<dbReference type="Proteomes" id="UP000645257">
    <property type="component" value="Unassembled WGS sequence"/>
</dbReference>
<evidence type="ECO:0000256" key="3">
    <source>
        <dbReference type="ARBA" id="ARBA00022777"/>
    </source>
</evidence>
<dbReference type="GO" id="GO:0006793">
    <property type="term" value="P:phosphorus metabolic process"/>
    <property type="evidence" value="ECO:0007669"/>
    <property type="project" value="InterPro"/>
</dbReference>
<dbReference type="EC" id="2.7.4.-" evidence="4"/>
<feature type="domain" description="Polyphosphate kinase-2-related" evidence="6">
    <location>
        <begin position="84"/>
        <end position="309"/>
    </location>
</feature>
<comment type="subunit">
    <text evidence="4">Homotetramer.</text>
</comment>
<dbReference type="SUPFAM" id="SSF52540">
    <property type="entry name" value="P-loop containing nucleoside triphosphate hydrolases"/>
    <property type="match status" value="1"/>
</dbReference>
<dbReference type="RefSeq" id="WP_189531005.1">
    <property type="nucleotide sequence ID" value="NZ_BMYX01000002.1"/>
</dbReference>
<reference evidence="7" key="2">
    <citation type="submission" date="2020-09" db="EMBL/GenBank/DDBJ databases">
        <authorList>
            <person name="Sun Q."/>
            <person name="Kim S."/>
        </authorList>
    </citation>
    <scope>NUCLEOTIDE SEQUENCE</scope>
    <source>
        <strain evidence="7">KCTC 32182</strain>
    </source>
</reference>
<evidence type="ECO:0000313" key="8">
    <source>
        <dbReference type="Proteomes" id="UP000645257"/>
    </source>
</evidence>
<gene>
    <name evidence="7" type="ORF">GCM10011289_05730</name>
</gene>
<dbReference type="Gene3D" id="3.40.50.300">
    <property type="entry name" value="P-loop containing nucleotide triphosphate hydrolases"/>
    <property type="match status" value="1"/>
</dbReference>